<feature type="transmembrane region" description="Helical" evidence="8">
    <location>
        <begin position="245"/>
        <end position="267"/>
    </location>
</feature>
<feature type="domain" description="Major facilitator superfamily (MFS) profile" evidence="9">
    <location>
        <begin position="33"/>
        <end position="536"/>
    </location>
</feature>
<reference evidence="10 11" key="1">
    <citation type="submission" date="2022-09" db="EMBL/GenBank/DDBJ databases">
        <authorList>
            <person name="Han X.L."/>
            <person name="Wang Q."/>
            <person name="Lu T."/>
        </authorList>
    </citation>
    <scope>NUCLEOTIDE SEQUENCE [LARGE SCALE GENOMIC DNA]</scope>
    <source>
        <strain evidence="10 11">WQ 127069</strain>
    </source>
</reference>
<keyword evidence="6 8" id="KW-0472">Membrane</keyword>
<feature type="compositionally biased region" description="Basic and acidic residues" evidence="7">
    <location>
        <begin position="1"/>
        <end position="14"/>
    </location>
</feature>
<dbReference type="PANTHER" id="PTHR23501:SF197">
    <property type="entry name" value="COMD"/>
    <property type="match status" value="1"/>
</dbReference>
<evidence type="ECO:0000256" key="2">
    <source>
        <dbReference type="ARBA" id="ARBA00022448"/>
    </source>
</evidence>
<evidence type="ECO:0000256" key="6">
    <source>
        <dbReference type="ARBA" id="ARBA00023136"/>
    </source>
</evidence>
<sequence>MEKAMSSSKEKEAAYDQGSSLEAHDPNNRKGLLVAGLIIAMLFGALDGTIVGTAMPRIVGDLGGLGLMTWLTTAYMLTSTVIVPIAGKLADLMGRRVVYVTGLSIFIIASALCGLSQNMTELILFRGLQGIGGGIMMPMAMIIIGDIFTGKQRAKWQGVFGALFGLSSIIGPQVGGWIVDAASWRWVFYINLPVGVLAIVLIAIALPKFQRKDKVQFDIAGMTTMIVGVVSLLLALTFGGKNFAWVSWQVIGLIVLAVVSLVSFVVIESKAKEAILPVSLFRNKTFTIINGVGFLMSVGMFGAIMFVPLFMQGIVGISPAASGTVMTPMMITMIAASVLGGQMVQKIGVRTQMGIGMVIMAVGFILLTTLSMTTSKLTASSFMMVIGLGMGLVMPLLTLALQESFPKSELGVVTSSSQFFRQIGGTFGMTILGAIMNHHSSNLLTVNLVPVLKQIPQQGSTLISDMIAKISSDPQSLYSVLLNPEALSQMPQALTAQIVPILKTALVDSLHTVFMFGLVFVILGAILSLFVGKVQLSDRKGTDNKNEPQEAV</sequence>
<dbReference type="PROSITE" id="PS00216">
    <property type="entry name" value="SUGAR_TRANSPORT_1"/>
    <property type="match status" value="1"/>
</dbReference>
<keyword evidence="3" id="KW-1003">Cell membrane</keyword>
<keyword evidence="5 8" id="KW-1133">Transmembrane helix</keyword>
<dbReference type="InterPro" id="IPR005829">
    <property type="entry name" value="Sugar_transporter_CS"/>
</dbReference>
<feature type="transmembrane region" description="Helical" evidence="8">
    <location>
        <begin position="419"/>
        <end position="436"/>
    </location>
</feature>
<evidence type="ECO:0000256" key="3">
    <source>
        <dbReference type="ARBA" id="ARBA00022475"/>
    </source>
</evidence>
<feature type="transmembrane region" description="Helical" evidence="8">
    <location>
        <begin position="379"/>
        <end position="399"/>
    </location>
</feature>
<feature type="transmembrane region" description="Helical" evidence="8">
    <location>
        <begin position="317"/>
        <end position="341"/>
    </location>
</feature>
<evidence type="ECO:0000313" key="10">
    <source>
        <dbReference type="EMBL" id="MCU6796706.1"/>
    </source>
</evidence>
<evidence type="ECO:0000256" key="8">
    <source>
        <dbReference type="SAM" id="Phobius"/>
    </source>
</evidence>
<dbReference type="InterPro" id="IPR036259">
    <property type="entry name" value="MFS_trans_sf"/>
</dbReference>
<dbReference type="NCBIfam" id="TIGR00711">
    <property type="entry name" value="efflux_EmrB"/>
    <property type="match status" value="1"/>
</dbReference>
<evidence type="ECO:0000256" key="7">
    <source>
        <dbReference type="SAM" id="MobiDB-lite"/>
    </source>
</evidence>
<feature type="transmembrane region" description="Helical" evidence="8">
    <location>
        <begin position="123"/>
        <end position="144"/>
    </location>
</feature>
<evidence type="ECO:0000256" key="1">
    <source>
        <dbReference type="ARBA" id="ARBA00004651"/>
    </source>
</evidence>
<dbReference type="InterPro" id="IPR020846">
    <property type="entry name" value="MFS_dom"/>
</dbReference>
<dbReference type="CDD" id="cd17502">
    <property type="entry name" value="MFS_Azr1_MDR_like"/>
    <property type="match status" value="1"/>
</dbReference>
<dbReference type="SUPFAM" id="SSF103473">
    <property type="entry name" value="MFS general substrate transporter"/>
    <property type="match status" value="1"/>
</dbReference>
<dbReference type="Gene3D" id="1.20.1720.10">
    <property type="entry name" value="Multidrug resistance protein D"/>
    <property type="match status" value="1"/>
</dbReference>
<evidence type="ECO:0000256" key="5">
    <source>
        <dbReference type="ARBA" id="ARBA00022989"/>
    </source>
</evidence>
<evidence type="ECO:0000313" key="11">
    <source>
        <dbReference type="Proteomes" id="UP001652445"/>
    </source>
</evidence>
<feature type="transmembrane region" description="Helical" evidence="8">
    <location>
        <begin position="32"/>
        <end position="55"/>
    </location>
</feature>
<dbReference type="EMBL" id="JAOQIO010000107">
    <property type="protein sequence ID" value="MCU6796706.1"/>
    <property type="molecule type" value="Genomic_DNA"/>
</dbReference>
<keyword evidence="11" id="KW-1185">Reference proteome</keyword>
<feature type="transmembrane region" description="Helical" evidence="8">
    <location>
        <begin position="156"/>
        <end position="174"/>
    </location>
</feature>
<keyword evidence="4 8" id="KW-0812">Transmembrane</keyword>
<accession>A0ABT2URR7</accession>
<dbReference type="Pfam" id="PF07690">
    <property type="entry name" value="MFS_1"/>
    <property type="match status" value="1"/>
</dbReference>
<dbReference type="Proteomes" id="UP001652445">
    <property type="component" value="Unassembled WGS sequence"/>
</dbReference>
<keyword evidence="2" id="KW-0813">Transport</keyword>
<dbReference type="Gene3D" id="1.20.1250.20">
    <property type="entry name" value="MFS general substrate transporter like domains"/>
    <property type="match status" value="1"/>
</dbReference>
<gene>
    <name evidence="10" type="ORF">OB236_31725</name>
</gene>
<feature type="transmembrane region" description="Helical" evidence="8">
    <location>
        <begin position="353"/>
        <end position="373"/>
    </location>
</feature>
<feature type="transmembrane region" description="Helical" evidence="8">
    <location>
        <begin position="97"/>
        <end position="117"/>
    </location>
</feature>
<dbReference type="InterPro" id="IPR011701">
    <property type="entry name" value="MFS"/>
</dbReference>
<feature type="transmembrane region" description="Helical" evidence="8">
    <location>
        <begin position="186"/>
        <end position="207"/>
    </location>
</feature>
<dbReference type="PANTHER" id="PTHR23501">
    <property type="entry name" value="MAJOR FACILITATOR SUPERFAMILY"/>
    <property type="match status" value="1"/>
</dbReference>
<dbReference type="PRINTS" id="PR01036">
    <property type="entry name" value="TCRTETB"/>
</dbReference>
<proteinExistence type="predicted"/>
<dbReference type="PROSITE" id="PS50850">
    <property type="entry name" value="MFS"/>
    <property type="match status" value="1"/>
</dbReference>
<protein>
    <submittedName>
        <fullName evidence="10">MFS transporter</fullName>
    </submittedName>
</protein>
<evidence type="ECO:0000259" key="9">
    <source>
        <dbReference type="PROSITE" id="PS50850"/>
    </source>
</evidence>
<organism evidence="10 11">
    <name type="scientific">Paenibacillus baimaensis</name>
    <dbReference type="NCBI Taxonomy" id="2982185"/>
    <lineage>
        <taxon>Bacteria</taxon>
        <taxon>Bacillati</taxon>
        <taxon>Bacillota</taxon>
        <taxon>Bacilli</taxon>
        <taxon>Bacillales</taxon>
        <taxon>Paenibacillaceae</taxon>
        <taxon>Paenibacillus</taxon>
    </lineage>
</organism>
<dbReference type="InterPro" id="IPR004638">
    <property type="entry name" value="EmrB-like"/>
</dbReference>
<name>A0ABT2URR7_9BACL</name>
<comment type="subcellular location">
    <subcellularLocation>
        <location evidence="1">Cell membrane</location>
        <topology evidence="1">Multi-pass membrane protein</topology>
    </subcellularLocation>
</comment>
<feature type="transmembrane region" description="Helical" evidence="8">
    <location>
        <begin position="67"/>
        <end position="85"/>
    </location>
</feature>
<feature type="transmembrane region" description="Helical" evidence="8">
    <location>
        <begin position="219"/>
        <end position="239"/>
    </location>
</feature>
<evidence type="ECO:0000256" key="4">
    <source>
        <dbReference type="ARBA" id="ARBA00022692"/>
    </source>
</evidence>
<comment type="caution">
    <text evidence="10">The sequence shown here is derived from an EMBL/GenBank/DDBJ whole genome shotgun (WGS) entry which is preliminary data.</text>
</comment>
<feature type="transmembrane region" description="Helical" evidence="8">
    <location>
        <begin position="510"/>
        <end position="531"/>
    </location>
</feature>
<feature type="region of interest" description="Disordered" evidence="7">
    <location>
        <begin position="1"/>
        <end position="22"/>
    </location>
</feature>
<feature type="transmembrane region" description="Helical" evidence="8">
    <location>
        <begin position="288"/>
        <end position="311"/>
    </location>
</feature>